<evidence type="ECO:0000256" key="7">
    <source>
        <dbReference type="ARBA" id="ARBA00023136"/>
    </source>
</evidence>
<dbReference type="GO" id="GO:0043215">
    <property type="term" value="P:daunorubicin transport"/>
    <property type="evidence" value="ECO:0007669"/>
    <property type="project" value="InterPro"/>
</dbReference>
<keyword evidence="2" id="KW-0813">Transport</keyword>
<keyword evidence="4" id="KW-0547">Nucleotide-binding</keyword>
<dbReference type="InterPro" id="IPR003439">
    <property type="entry name" value="ABC_transporter-like_ATP-bd"/>
</dbReference>
<keyword evidence="12" id="KW-1185">Reference proteome</keyword>
<comment type="subcellular location">
    <subcellularLocation>
        <location evidence="1">Cell membrane</location>
        <topology evidence="1">Peripheral membrane protein</topology>
        <orientation evidence="1">Cytoplasmic side</orientation>
    </subcellularLocation>
</comment>
<dbReference type="RefSeq" id="WP_100343919.1">
    <property type="nucleotide sequence ID" value="NZ_PGFB01000002.1"/>
</dbReference>
<keyword evidence="7" id="KW-0472">Membrane</keyword>
<evidence type="ECO:0000313" key="12">
    <source>
        <dbReference type="Proteomes" id="UP000230161"/>
    </source>
</evidence>
<dbReference type="GO" id="GO:0016887">
    <property type="term" value="F:ATP hydrolysis activity"/>
    <property type="evidence" value="ECO:0007669"/>
    <property type="project" value="InterPro"/>
</dbReference>
<proteinExistence type="inferred from homology"/>
<evidence type="ECO:0000259" key="10">
    <source>
        <dbReference type="PROSITE" id="PS50893"/>
    </source>
</evidence>
<keyword evidence="5 11" id="KW-0067">ATP-binding</keyword>
<evidence type="ECO:0000256" key="5">
    <source>
        <dbReference type="ARBA" id="ARBA00022840"/>
    </source>
</evidence>
<dbReference type="GO" id="GO:0046677">
    <property type="term" value="P:response to antibiotic"/>
    <property type="evidence" value="ECO:0007669"/>
    <property type="project" value="UniProtKB-KW"/>
</dbReference>
<dbReference type="InterPro" id="IPR027417">
    <property type="entry name" value="P-loop_NTPase"/>
</dbReference>
<dbReference type="InterPro" id="IPR005894">
    <property type="entry name" value="DrrA"/>
</dbReference>
<dbReference type="Gene3D" id="3.40.50.300">
    <property type="entry name" value="P-loop containing nucleotide triphosphate hydrolases"/>
    <property type="match status" value="1"/>
</dbReference>
<dbReference type="InterPro" id="IPR003593">
    <property type="entry name" value="AAA+_ATPase"/>
</dbReference>
<evidence type="ECO:0000256" key="2">
    <source>
        <dbReference type="ARBA" id="ARBA00022448"/>
    </source>
</evidence>
<keyword evidence="8" id="KW-0046">Antibiotic resistance</keyword>
<evidence type="ECO:0000256" key="3">
    <source>
        <dbReference type="ARBA" id="ARBA00022475"/>
    </source>
</evidence>
<evidence type="ECO:0000256" key="8">
    <source>
        <dbReference type="ARBA" id="ARBA00023251"/>
    </source>
</evidence>
<gene>
    <name evidence="11" type="ORF">CLV54_1082</name>
</gene>
<dbReference type="InterPro" id="IPR025302">
    <property type="entry name" value="DrrA1/2-like_C"/>
</dbReference>
<protein>
    <submittedName>
        <fullName evidence="11">ABC-2 type transport system ATP-binding protein</fullName>
    </submittedName>
</protein>
<dbReference type="PANTHER" id="PTHR42711:SF19">
    <property type="entry name" value="DOXORUBICIN RESISTANCE ATP-BINDING PROTEIN DRRA"/>
    <property type="match status" value="1"/>
</dbReference>
<keyword evidence="3" id="KW-1003">Cell membrane</keyword>
<dbReference type="OrthoDB" id="9804819at2"/>
<dbReference type="GO" id="GO:0005886">
    <property type="term" value="C:plasma membrane"/>
    <property type="evidence" value="ECO:0007669"/>
    <property type="project" value="UniProtKB-SubCell"/>
</dbReference>
<dbReference type="FunFam" id="3.40.50.300:FF:000589">
    <property type="entry name" value="ABC transporter, ATP-binding subunit"/>
    <property type="match status" value="1"/>
</dbReference>
<dbReference type="EMBL" id="PGFB01000002">
    <property type="protein sequence ID" value="PJJ63417.1"/>
    <property type="molecule type" value="Genomic_DNA"/>
</dbReference>
<dbReference type="SUPFAM" id="SSF52540">
    <property type="entry name" value="P-loop containing nucleoside triphosphate hydrolases"/>
    <property type="match status" value="1"/>
</dbReference>
<dbReference type="NCBIfam" id="TIGR01188">
    <property type="entry name" value="drrA"/>
    <property type="match status" value="1"/>
</dbReference>
<organism evidence="11 12">
    <name type="scientific">Compostimonas suwonensis</name>
    <dbReference type="NCBI Taxonomy" id="1048394"/>
    <lineage>
        <taxon>Bacteria</taxon>
        <taxon>Bacillati</taxon>
        <taxon>Actinomycetota</taxon>
        <taxon>Actinomycetes</taxon>
        <taxon>Micrococcales</taxon>
        <taxon>Microbacteriaceae</taxon>
        <taxon>Compostimonas</taxon>
    </lineage>
</organism>
<comment type="caution">
    <text evidence="11">The sequence shown here is derived from an EMBL/GenBank/DDBJ whole genome shotgun (WGS) entry which is preliminary data.</text>
</comment>
<reference evidence="11 12" key="1">
    <citation type="submission" date="2017-11" db="EMBL/GenBank/DDBJ databases">
        <title>Genomic Encyclopedia of Archaeal and Bacterial Type Strains, Phase II (KMG-II): From Individual Species to Whole Genera.</title>
        <authorList>
            <person name="Goeker M."/>
        </authorList>
    </citation>
    <scope>NUCLEOTIDE SEQUENCE [LARGE SCALE GENOMIC DNA]</scope>
    <source>
        <strain evidence="11 12">DSM 25625</strain>
    </source>
</reference>
<dbReference type="PROSITE" id="PS00211">
    <property type="entry name" value="ABC_TRANSPORTER_1"/>
    <property type="match status" value="1"/>
</dbReference>
<dbReference type="GO" id="GO:1900753">
    <property type="term" value="P:doxorubicin transport"/>
    <property type="evidence" value="ECO:0007669"/>
    <property type="project" value="InterPro"/>
</dbReference>
<dbReference type="AlphaFoldDB" id="A0A2M9BZA6"/>
<dbReference type="Proteomes" id="UP000230161">
    <property type="component" value="Unassembled WGS sequence"/>
</dbReference>
<feature type="domain" description="ABC transporter" evidence="10">
    <location>
        <begin position="6"/>
        <end position="236"/>
    </location>
</feature>
<comment type="similarity">
    <text evidence="9">Belongs to the ABC transporter superfamily. Drug exporter-1 (DrugE1) (TC 3.A.1.105) family.</text>
</comment>
<evidence type="ECO:0000256" key="6">
    <source>
        <dbReference type="ARBA" id="ARBA00022967"/>
    </source>
</evidence>
<accession>A0A2M9BZA6</accession>
<dbReference type="InterPro" id="IPR050763">
    <property type="entry name" value="ABC_transporter_ATP-binding"/>
</dbReference>
<dbReference type="PROSITE" id="PS50893">
    <property type="entry name" value="ABC_TRANSPORTER_2"/>
    <property type="match status" value="1"/>
</dbReference>
<dbReference type="Pfam" id="PF13732">
    <property type="entry name" value="DrrA1-3_C"/>
    <property type="match status" value="1"/>
</dbReference>
<dbReference type="SMART" id="SM00382">
    <property type="entry name" value="AAA"/>
    <property type="match status" value="1"/>
</dbReference>
<evidence type="ECO:0000313" key="11">
    <source>
        <dbReference type="EMBL" id="PJJ63417.1"/>
    </source>
</evidence>
<evidence type="ECO:0000256" key="4">
    <source>
        <dbReference type="ARBA" id="ARBA00022741"/>
    </source>
</evidence>
<keyword evidence="6" id="KW-1278">Translocase</keyword>
<dbReference type="InterPro" id="IPR017871">
    <property type="entry name" value="ABC_transporter-like_CS"/>
</dbReference>
<sequence>MNDLAVETHGLVKVFGTNRAVDGVDLAIARGGVHGFLGPNGAGKTTTIRMLATLSRPDGGTARVLGRDVVAEANEVRRRVGLTGQFASVDEDLTGRENLRLIGRLFGYRGQKATKRADDLLDAFDLGDAADRQVKKYSGGMRRRIDIAASIVVTPELLFLDEPTTGLDPRSRNEVWDIVRAMVSSGTTVFLTTQYLDEADQLADRISVIDRGRVIAEGTSTELKASVGSGSLQVRVMDRHERDAAKQILERELGVEVREGVDPSALEAVVDSSGVVTRALAALDSANLELAQFSLGQPTLDEVFLALTGHPAEVEETDENTKEEAA</sequence>
<evidence type="ECO:0000256" key="9">
    <source>
        <dbReference type="ARBA" id="ARBA00049985"/>
    </source>
</evidence>
<dbReference type="GO" id="GO:0005524">
    <property type="term" value="F:ATP binding"/>
    <property type="evidence" value="ECO:0007669"/>
    <property type="project" value="UniProtKB-KW"/>
</dbReference>
<evidence type="ECO:0000256" key="1">
    <source>
        <dbReference type="ARBA" id="ARBA00004413"/>
    </source>
</evidence>
<dbReference type="PANTHER" id="PTHR42711">
    <property type="entry name" value="ABC TRANSPORTER ATP-BINDING PROTEIN"/>
    <property type="match status" value="1"/>
</dbReference>
<name>A0A2M9BZA6_9MICO</name>
<dbReference type="Pfam" id="PF00005">
    <property type="entry name" value="ABC_tran"/>
    <property type="match status" value="1"/>
</dbReference>